<reference evidence="2 3" key="1">
    <citation type="submission" date="2024-04" db="EMBL/GenBank/DDBJ databases">
        <title>Aurantiacibacter sp. DGU6 16S ribosomal RNA gene Genome sequencing and assembly.</title>
        <authorList>
            <person name="Park S."/>
        </authorList>
    </citation>
    <scope>NUCLEOTIDE SEQUENCE [LARGE SCALE GENOMIC DNA]</scope>
    <source>
        <strain evidence="2 3">DGU6</strain>
    </source>
</reference>
<evidence type="ECO:0000313" key="3">
    <source>
        <dbReference type="Proteomes" id="UP001497045"/>
    </source>
</evidence>
<keyword evidence="3" id="KW-1185">Reference proteome</keyword>
<protein>
    <recommendedName>
        <fullName evidence="4">Lipoprotein</fullName>
    </recommendedName>
</protein>
<dbReference type="PROSITE" id="PS51257">
    <property type="entry name" value="PROKAR_LIPOPROTEIN"/>
    <property type="match status" value="1"/>
</dbReference>
<dbReference type="EMBL" id="JBBYHV010000001">
    <property type="protein sequence ID" value="MEL1250159.1"/>
    <property type="molecule type" value="Genomic_DNA"/>
</dbReference>
<feature type="chain" id="PRO_5045649159" description="Lipoprotein" evidence="1">
    <location>
        <begin position="21"/>
        <end position="130"/>
    </location>
</feature>
<evidence type="ECO:0000313" key="2">
    <source>
        <dbReference type="EMBL" id="MEL1250159.1"/>
    </source>
</evidence>
<keyword evidence="1" id="KW-0732">Signal</keyword>
<name>A0ABU9ICL1_9SPHN</name>
<gene>
    <name evidence="2" type="ORF">AAEO60_05700</name>
</gene>
<dbReference type="Proteomes" id="UP001497045">
    <property type="component" value="Unassembled WGS sequence"/>
</dbReference>
<organism evidence="2 3">
    <name type="scientific">Aurantiacibacter gilvus</name>
    <dbReference type="NCBI Taxonomy" id="3139141"/>
    <lineage>
        <taxon>Bacteria</taxon>
        <taxon>Pseudomonadati</taxon>
        <taxon>Pseudomonadota</taxon>
        <taxon>Alphaproteobacteria</taxon>
        <taxon>Sphingomonadales</taxon>
        <taxon>Erythrobacteraceae</taxon>
        <taxon>Aurantiacibacter</taxon>
    </lineage>
</organism>
<proteinExistence type="predicted"/>
<comment type="caution">
    <text evidence="2">The sequence shown here is derived from an EMBL/GenBank/DDBJ whole genome shotgun (WGS) entry which is preliminary data.</text>
</comment>
<evidence type="ECO:0008006" key="4">
    <source>
        <dbReference type="Google" id="ProtNLM"/>
    </source>
</evidence>
<sequence>MRKLILIGGVLALAACAGEADTTEEAATVEEEVVEVVSVVGTYNGTGEDGTEWTATINEDGTSDVTVDGEVVDSATWRTNEEGMTCFTGVPGEGEEADEEECYMFGEVGEDGSVEVTGTDGESQTVIKVS</sequence>
<feature type="signal peptide" evidence="1">
    <location>
        <begin position="1"/>
        <end position="20"/>
    </location>
</feature>
<dbReference type="RefSeq" id="WP_341672676.1">
    <property type="nucleotide sequence ID" value="NZ_JBBYHV010000001.1"/>
</dbReference>
<evidence type="ECO:0000256" key="1">
    <source>
        <dbReference type="SAM" id="SignalP"/>
    </source>
</evidence>
<accession>A0ABU9ICL1</accession>